<dbReference type="Proteomes" id="UP000270866">
    <property type="component" value="Chromosome 5"/>
</dbReference>
<organism evidence="2 3">
    <name type="scientific">Fusarium oxysporum f. sp. cepae</name>
    <dbReference type="NCBI Taxonomy" id="396571"/>
    <lineage>
        <taxon>Eukaryota</taxon>
        <taxon>Fungi</taxon>
        <taxon>Dikarya</taxon>
        <taxon>Ascomycota</taxon>
        <taxon>Pezizomycotina</taxon>
        <taxon>Sordariomycetes</taxon>
        <taxon>Hypocreomycetidae</taxon>
        <taxon>Hypocreales</taxon>
        <taxon>Nectriaceae</taxon>
        <taxon>Fusarium</taxon>
        <taxon>Fusarium oxysporum species complex</taxon>
    </lineage>
</organism>
<proteinExistence type="predicted"/>
<dbReference type="GO" id="GO:0055085">
    <property type="term" value="P:transmembrane transport"/>
    <property type="evidence" value="ECO:0007669"/>
    <property type="project" value="InterPro"/>
</dbReference>
<feature type="chain" id="PRO_5018062914" description="Purine nucleoside permease" evidence="1">
    <location>
        <begin position="23"/>
        <end position="167"/>
    </location>
</feature>
<dbReference type="EMBL" id="MRCU01000003">
    <property type="protein sequence ID" value="RKK21974.1"/>
    <property type="molecule type" value="Genomic_DNA"/>
</dbReference>
<evidence type="ECO:0000313" key="2">
    <source>
        <dbReference type="EMBL" id="RKK21974.1"/>
    </source>
</evidence>
<evidence type="ECO:0000313" key="3">
    <source>
        <dbReference type="Proteomes" id="UP000270866"/>
    </source>
</evidence>
<protein>
    <recommendedName>
        <fullName evidence="4">Purine nucleoside permease</fullName>
    </recommendedName>
</protein>
<name>A0A3L6NS68_FUSOX</name>
<dbReference type="Pfam" id="PF06516">
    <property type="entry name" value="NUP"/>
    <property type="match status" value="1"/>
</dbReference>
<dbReference type="AlphaFoldDB" id="A0A3L6NS68"/>
<dbReference type="PANTHER" id="PTHR38643">
    <property type="entry name" value="PURINE NUCLEOSIDE PERMEASE C285.05-RELATED"/>
    <property type="match status" value="1"/>
</dbReference>
<evidence type="ECO:0000256" key="1">
    <source>
        <dbReference type="SAM" id="SignalP"/>
    </source>
</evidence>
<dbReference type="InterPro" id="IPR009486">
    <property type="entry name" value="Pur_nuclsid_perm"/>
</dbReference>
<accession>A0A3L6NS68</accession>
<dbReference type="GO" id="GO:0005783">
    <property type="term" value="C:endoplasmic reticulum"/>
    <property type="evidence" value="ECO:0007669"/>
    <property type="project" value="TreeGrafter"/>
</dbReference>
<evidence type="ECO:0008006" key="4">
    <source>
        <dbReference type="Google" id="ProtNLM"/>
    </source>
</evidence>
<feature type="signal peptide" evidence="1">
    <location>
        <begin position="1"/>
        <end position="22"/>
    </location>
</feature>
<sequence>MELPGALLSFFLQFLLLPLVPALPRPMNTRDDEVFAPKVMIISMWSPEAAVWHERLPDSNLGNLSSKIIHAPGLSMLFPCATCTEDGGICHITIGEGEINSAASLMALMLSPKFDFRHTYFLVAGIAGVNPKYGTLGSVAIARYSVQVALQYEIDIRSLPPDWPTGL</sequence>
<gene>
    <name evidence="2" type="ORF">BFJ65_g4594</name>
</gene>
<keyword evidence="1" id="KW-0732">Signal</keyword>
<reference evidence="2 3" key="1">
    <citation type="journal article" date="2018" name="Sci. Rep.">
        <title>Characterisation of pathogen-specific regions and novel effector candidates in Fusarium oxysporum f. sp. cepae.</title>
        <authorList>
            <person name="Armitage A.D."/>
            <person name="Taylor A."/>
            <person name="Sobczyk M.K."/>
            <person name="Baxter L."/>
            <person name="Greenfield B.P."/>
            <person name="Bates H.J."/>
            <person name="Wilson F."/>
            <person name="Jackson A.C."/>
            <person name="Ott S."/>
            <person name="Harrison R.J."/>
            <person name="Clarkson J.P."/>
        </authorList>
    </citation>
    <scope>NUCLEOTIDE SEQUENCE [LARGE SCALE GENOMIC DNA]</scope>
    <source>
        <strain evidence="2 3">FoC_Fus2</strain>
    </source>
</reference>
<dbReference type="PANTHER" id="PTHR38643:SF1">
    <property type="entry name" value="PURINE NUCLEOSIDE PERMEASE C285.05-RELATED"/>
    <property type="match status" value="1"/>
</dbReference>
<comment type="caution">
    <text evidence="2">The sequence shown here is derived from an EMBL/GenBank/DDBJ whole genome shotgun (WGS) entry which is preliminary data.</text>
</comment>